<comment type="caution">
    <text evidence="1">The sequence shown here is derived from an EMBL/GenBank/DDBJ whole genome shotgun (WGS) entry which is preliminary data.</text>
</comment>
<organism evidence="1 2">
    <name type="scientific">Pieris brassicae</name>
    <name type="common">White butterfly</name>
    <name type="synonym">Large white butterfly</name>
    <dbReference type="NCBI Taxonomy" id="7116"/>
    <lineage>
        <taxon>Eukaryota</taxon>
        <taxon>Metazoa</taxon>
        <taxon>Ecdysozoa</taxon>
        <taxon>Arthropoda</taxon>
        <taxon>Hexapoda</taxon>
        <taxon>Insecta</taxon>
        <taxon>Pterygota</taxon>
        <taxon>Neoptera</taxon>
        <taxon>Endopterygota</taxon>
        <taxon>Lepidoptera</taxon>
        <taxon>Glossata</taxon>
        <taxon>Ditrysia</taxon>
        <taxon>Papilionoidea</taxon>
        <taxon>Pieridae</taxon>
        <taxon>Pierinae</taxon>
        <taxon>Pieris</taxon>
    </lineage>
</organism>
<dbReference type="Proteomes" id="UP001152562">
    <property type="component" value="Unassembled WGS sequence"/>
</dbReference>
<sequence>MSLGVLIHGLERNKGVSRIIYIEDEKWTRLLMHTHLVNMTAEIVKDTKYKLNQARNIQDEHRHSIGYDLGTIAAGILERFLLMLKMYRKYSSIPDLRDKKYSIEEMMNILTVIQGAYHEILLEKSMFFETLKAYEALDPNHVEKGRKERLKSKKPSWFSGNKYDFRRAGLWKPGIISVSYVFGNETEVPKDVEAMKNDFSPALYTRFGTTPEEYDPFAVKKLISIPYNGTINGTRKGIFDWLFGWGFDDMWGYEPYANMNHKGQACLYMQVSYKNAIKQIKHYYNIRALYTENKEYEIGYLTHEIIFRYQIMLELYNFIEKRYYKNLTSNVAPVSLMLYFYGNILEDSHAIIHLCNMLHEVDRKFKYNSKIKKKYDSAFKDSFDDSKKGSPRTLSKDEIYERYLKMKRKEANKKMRLAKKKRKMYMKYGITTKAVPKYQTKKSRYPLHYGWSLEDWPPKPEPT</sequence>
<gene>
    <name evidence="1" type="ORF">PIBRA_LOCUS9506</name>
</gene>
<proteinExistence type="predicted"/>
<dbReference type="AlphaFoldDB" id="A0A9P0XEF8"/>
<evidence type="ECO:0000313" key="2">
    <source>
        <dbReference type="Proteomes" id="UP001152562"/>
    </source>
</evidence>
<protein>
    <submittedName>
        <fullName evidence="1">Uncharacterized protein</fullName>
    </submittedName>
</protein>
<name>A0A9P0XEF8_PIEBR</name>
<keyword evidence="2" id="KW-1185">Reference proteome</keyword>
<evidence type="ECO:0000313" key="1">
    <source>
        <dbReference type="EMBL" id="CAH4033189.1"/>
    </source>
</evidence>
<accession>A0A9P0XEF8</accession>
<reference evidence="1" key="1">
    <citation type="submission" date="2022-05" db="EMBL/GenBank/DDBJ databases">
        <authorList>
            <person name="Okamura Y."/>
        </authorList>
    </citation>
    <scope>NUCLEOTIDE SEQUENCE</scope>
</reference>
<dbReference type="EMBL" id="CALOZG010000029">
    <property type="protein sequence ID" value="CAH4033189.1"/>
    <property type="molecule type" value="Genomic_DNA"/>
</dbReference>